<dbReference type="Proteomes" id="UP000007259">
    <property type="component" value="Chromosome 8"/>
</dbReference>
<feature type="region of interest" description="Disordered" evidence="14">
    <location>
        <begin position="965"/>
        <end position="985"/>
    </location>
</feature>
<dbReference type="CDD" id="cd08215">
    <property type="entry name" value="STKc_Nek"/>
    <property type="match status" value="1"/>
</dbReference>
<keyword evidence="10" id="KW-0460">Magnesium</keyword>
<feature type="binding site" evidence="13">
    <location>
        <position position="58"/>
    </location>
    <ligand>
        <name>ATP</name>
        <dbReference type="ChEBI" id="CHEBI:30616"/>
    </ligand>
</feature>
<comment type="catalytic activity">
    <reaction evidence="11">
        <text>L-threonyl-[protein] + ATP = O-phospho-L-threonyl-[protein] + ADP + H(+)</text>
        <dbReference type="Rhea" id="RHEA:46608"/>
        <dbReference type="Rhea" id="RHEA-COMP:11060"/>
        <dbReference type="Rhea" id="RHEA-COMP:11605"/>
        <dbReference type="ChEBI" id="CHEBI:15378"/>
        <dbReference type="ChEBI" id="CHEBI:30013"/>
        <dbReference type="ChEBI" id="CHEBI:30616"/>
        <dbReference type="ChEBI" id="CHEBI:61977"/>
        <dbReference type="ChEBI" id="CHEBI:456216"/>
        <dbReference type="EC" id="2.7.11.1"/>
    </reaction>
</comment>
<dbReference type="RefSeq" id="XP_003872648.1">
    <property type="nucleotide sequence ID" value="XM_003872599.1"/>
</dbReference>
<feature type="region of interest" description="Disordered" evidence="14">
    <location>
        <begin position="456"/>
        <end position="633"/>
    </location>
</feature>
<proteinExistence type="inferred from homology"/>
<feature type="region of interest" description="Disordered" evidence="14">
    <location>
        <begin position="1075"/>
        <end position="1095"/>
    </location>
</feature>
<dbReference type="SUPFAM" id="SSF56112">
    <property type="entry name" value="Protein kinase-like (PK-like)"/>
    <property type="match status" value="1"/>
</dbReference>
<comment type="catalytic activity">
    <reaction evidence="12">
        <text>L-seryl-[protein] + ATP = O-phospho-L-seryl-[protein] + ADP + H(+)</text>
        <dbReference type="Rhea" id="RHEA:17989"/>
        <dbReference type="Rhea" id="RHEA-COMP:9863"/>
        <dbReference type="Rhea" id="RHEA-COMP:11604"/>
        <dbReference type="ChEBI" id="CHEBI:15378"/>
        <dbReference type="ChEBI" id="CHEBI:29999"/>
        <dbReference type="ChEBI" id="CHEBI:30616"/>
        <dbReference type="ChEBI" id="CHEBI:83421"/>
        <dbReference type="ChEBI" id="CHEBI:456216"/>
        <dbReference type="EC" id="2.7.11.1"/>
    </reaction>
</comment>
<name>E9AMG7_LEIMU</name>
<dbReference type="OrthoDB" id="252033at2759"/>
<keyword evidence="8" id="KW-0418">Kinase</keyword>
<keyword evidence="4" id="KW-0723">Serine/threonine-protein kinase</keyword>
<comment type="cofactor">
    <cofactor evidence="1">
        <name>Mg(2+)</name>
        <dbReference type="ChEBI" id="CHEBI:18420"/>
    </cofactor>
</comment>
<dbReference type="PANTHER" id="PTHR44899:SF3">
    <property type="entry name" value="SERINE_THREONINE-PROTEIN KINASE NEK1"/>
    <property type="match status" value="1"/>
</dbReference>
<evidence type="ECO:0000259" key="15">
    <source>
        <dbReference type="PROSITE" id="PS50011"/>
    </source>
</evidence>
<dbReference type="FunFam" id="1.10.510.10:FF:000172">
    <property type="entry name" value="serine/threonine-protein kinase Nek1 isoform X1"/>
    <property type="match status" value="1"/>
</dbReference>
<dbReference type="InterPro" id="IPR000719">
    <property type="entry name" value="Prot_kinase_dom"/>
</dbReference>
<keyword evidence="7 13" id="KW-0547">Nucleotide-binding</keyword>
<dbReference type="Gene3D" id="3.30.200.20">
    <property type="entry name" value="Phosphorylase Kinase, domain 1"/>
    <property type="match status" value="1"/>
</dbReference>
<evidence type="ECO:0000256" key="11">
    <source>
        <dbReference type="ARBA" id="ARBA00047899"/>
    </source>
</evidence>
<dbReference type="FunFam" id="3.30.200.20:FF:000097">
    <property type="entry name" value="Probable serine/threonine-protein kinase nek1"/>
    <property type="match status" value="1"/>
</dbReference>
<feature type="region of interest" description="Disordered" evidence="14">
    <location>
        <begin position="647"/>
        <end position="792"/>
    </location>
</feature>
<dbReference type="PROSITE" id="PS00108">
    <property type="entry name" value="PROTEIN_KINASE_ST"/>
    <property type="match status" value="1"/>
</dbReference>
<keyword evidence="17" id="KW-1185">Reference proteome</keyword>
<dbReference type="GO" id="GO:0005524">
    <property type="term" value="F:ATP binding"/>
    <property type="evidence" value="ECO:0007669"/>
    <property type="project" value="UniProtKB-UniRule"/>
</dbReference>
<evidence type="ECO:0000256" key="1">
    <source>
        <dbReference type="ARBA" id="ARBA00001946"/>
    </source>
</evidence>
<dbReference type="GO" id="GO:0046872">
    <property type="term" value="F:metal ion binding"/>
    <property type="evidence" value="ECO:0007669"/>
    <property type="project" value="UniProtKB-KW"/>
</dbReference>
<dbReference type="GeneID" id="13447265"/>
<dbReference type="Pfam" id="PF00069">
    <property type="entry name" value="Pkinase"/>
    <property type="match status" value="1"/>
</dbReference>
<dbReference type="InterPro" id="IPR051131">
    <property type="entry name" value="NEK_Ser/Thr_kinase_NIMA"/>
</dbReference>
<evidence type="ECO:0000256" key="3">
    <source>
        <dbReference type="ARBA" id="ARBA00012513"/>
    </source>
</evidence>
<feature type="region of interest" description="Disordered" evidence="14">
    <location>
        <begin position="1006"/>
        <end position="1045"/>
    </location>
</feature>
<dbReference type="EC" id="2.7.11.1" evidence="3"/>
<evidence type="ECO:0000256" key="13">
    <source>
        <dbReference type="PROSITE-ProRule" id="PRU10141"/>
    </source>
</evidence>
<dbReference type="PROSITE" id="PS00107">
    <property type="entry name" value="PROTEIN_KINASE_ATP"/>
    <property type="match status" value="1"/>
</dbReference>
<gene>
    <name evidence="16" type="ORF">LMXM_08_0930</name>
</gene>
<feature type="compositionally biased region" description="Low complexity" evidence="14">
    <location>
        <begin position="516"/>
        <end position="536"/>
    </location>
</feature>
<evidence type="ECO:0000256" key="7">
    <source>
        <dbReference type="ARBA" id="ARBA00022741"/>
    </source>
</evidence>
<dbReference type="GO" id="GO:0004674">
    <property type="term" value="F:protein serine/threonine kinase activity"/>
    <property type="evidence" value="ECO:0007669"/>
    <property type="project" value="UniProtKB-KW"/>
</dbReference>
<evidence type="ECO:0000256" key="2">
    <source>
        <dbReference type="ARBA" id="ARBA00010886"/>
    </source>
</evidence>
<evidence type="ECO:0000256" key="10">
    <source>
        <dbReference type="ARBA" id="ARBA00022842"/>
    </source>
</evidence>
<reference evidence="16 17" key="1">
    <citation type="journal article" date="2011" name="Genome Res.">
        <title>Chromosome and gene copy number variation allow major structural change between species and strains of Leishmania.</title>
        <authorList>
            <person name="Rogers M.B."/>
            <person name="Hilley J.D."/>
            <person name="Dickens N.J."/>
            <person name="Wilkes J."/>
            <person name="Bates P.A."/>
            <person name="Depledge D.P."/>
            <person name="Harris D."/>
            <person name="Her Y."/>
            <person name="Herzyk P."/>
            <person name="Imamura H."/>
            <person name="Otto T.D."/>
            <person name="Sanders M."/>
            <person name="Seeger K."/>
            <person name="Dujardin J.C."/>
            <person name="Berriman M."/>
            <person name="Smith D.F."/>
            <person name="Hertz-Fowler C."/>
            <person name="Mottram J.C."/>
        </authorList>
    </citation>
    <scope>NUCLEOTIDE SEQUENCE [LARGE SCALE GENOMIC DNA]</scope>
    <source>
        <strain evidence="16 17">MHOM/GT/2001/U1103</strain>
    </source>
</reference>
<keyword evidence="5" id="KW-0808">Transferase</keyword>
<feature type="region of interest" description="Disordered" evidence="14">
    <location>
        <begin position="396"/>
        <end position="435"/>
    </location>
</feature>
<feature type="domain" description="Protein kinase" evidence="15">
    <location>
        <begin position="29"/>
        <end position="314"/>
    </location>
</feature>
<feature type="region of interest" description="Disordered" evidence="14">
    <location>
        <begin position="326"/>
        <end position="382"/>
    </location>
</feature>
<keyword evidence="9 13" id="KW-0067">ATP-binding</keyword>
<dbReference type="VEuPathDB" id="TriTrypDB:LmxM.08.0930"/>
<evidence type="ECO:0000256" key="5">
    <source>
        <dbReference type="ARBA" id="ARBA00022679"/>
    </source>
</evidence>
<accession>E9AMG7</accession>
<evidence type="ECO:0000256" key="6">
    <source>
        <dbReference type="ARBA" id="ARBA00022723"/>
    </source>
</evidence>
<feature type="compositionally biased region" description="Basic and acidic residues" evidence="14">
    <location>
        <begin position="648"/>
        <end position="672"/>
    </location>
</feature>
<keyword evidence="6" id="KW-0479">Metal-binding</keyword>
<feature type="compositionally biased region" description="Low complexity" evidence="14">
    <location>
        <begin position="624"/>
        <end position="633"/>
    </location>
</feature>
<dbReference type="EMBL" id="FR799561">
    <property type="protein sequence ID" value="CBZ24122.1"/>
    <property type="molecule type" value="Genomic_DNA"/>
</dbReference>
<dbReference type="InterPro" id="IPR008271">
    <property type="entry name" value="Ser/Thr_kinase_AS"/>
</dbReference>
<dbReference type="PROSITE" id="PS50011">
    <property type="entry name" value="PROTEIN_KINASE_DOM"/>
    <property type="match status" value="1"/>
</dbReference>
<evidence type="ECO:0000256" key="8">
    <source>
        <dbReference type="ARBA" id="ARBA00022777"/>
    </source>
</evidence>
<evidence type="ECO:0000256" key="4">
    <source>
        <dbReference type="ARBA" id="ARBA00022527"/>
    </source>
</evidence>
<evidence type="ECO:0000313" key="16">
    <source>
        <dbReference type="EMBL" id="CBZ24122.1"/>
    </source>
</evidence>
<dbReference type="InterPro" id="IPR011009">
    <property type="entry name" value="Kinase-like_dom_sf"/>
</dbReference>
<evidence type="ECO:0000313" key="17">
    <source>
        <dbReference type="Proteomes" id="UP000007259"/>
    </source>
</evidence>
<sequence length="1160" mass="121113">MNAVDELNLLLGIGPSRPQLPLTLRKSGYVPVRSLGKGSFGQALLVFHEPQQQYFVVKHLNLASMSSRQRHDAHNEINILQKLHHPNIVRYVEYYEEHPHLYIVMEYADGGDVYSLLSSAQTARKLGAAGGYEDGSASSARLPGSSSSSAVTAGLLSEAQVVNLFVQTTMAVKYMHDRRLLHRDIKSSNIFLTKNHVVKLGDFGISTVLQSTVAMASTMCGTPCYFSPELCQGRPYNSKSDMWALGVLLYELCAGHVPFESTTMKALMRDIVHKQPPRIPAVYSQELWELIVQLLQKDARRRPDAGQVLMSPVLMKHVPDLINQLADDMTNDGNPALGGVSGACGGEAPRASAAAPPPPPPRQAQQALLSPTKADGGGAASCAPTAAAAAGAGAGAAALPLPSSPASPSQARGAGKQAPSPPLQAQPKRHSFRGGSEAGAFSIEELLARFDAQKQHIAEAKRRKSGTQAEPHGTGGVPHTSGADERPRLSPGAAAALRQQGLKGRNTGGGGREAPTRPSAGGASPGAAAAAPSRGAFMPPPLPAALRDASAVDQRRPVDLPTNPSPLSRQRDSAAAAQAPNAGNVDAARQARGARLSAPGVRDQPYPAPPQRRHLDGQLDENSAPPLAARGAAPALDELSAVLSELSSWRERSVRRQQRQDGHHAHRDDRSCKTGVGAKPQHVGAKADAHVPSPQPPASPSASAKPRHQLSKCAEQADVHRPGVTEGAPSHEPSGNAASKGKQSHGGGGGAKGREAHVAEADVQLNRPAFASPAANRRESCGGDTDGDESKTQSFVDALGTALDVDAVQAASAAAQQQQQQGLSPPLSSEEVGSASCLSGRVPFLQQSMKKTFHVTSEKIDALQPTLMAGTVFRHPLSTTLLAGKMRGADAAACAGEVEDVADVRFTTSCLCGRAATSRGCLSTIYGSFVCSCDACVRFTGSVHGVEWLHLPEVAYGLPALLSSPTTSDAPGEWPTKERPSAGAGAAAAVALRAKAEDTTLNHNHNQGAEAKRKGGMNACCDPPPPTQSPGVWPPSLSAGSGAHADGKATAALGEANIRAYRHCFQVEAPLELEEEEEALRQPAPHTPESQLAGGAAATGQNAMYVIYTCLTCGSLIGMQHDGVEGLLLPKVTLDAQSLEVLSWCAQTVDVEAAELIKVG</sequence>
<comment type="similarity">
    <text evidence="2">Belongs to the protein kinase superfamily. NEK Ser/Thr protein kinase family. NIMA subfamily.</text>
</comment>
<feature type="compositionally biased region" description="Low complexity" evidence="14">
    <location>
        <begin position="396"/>
        <end position="415"/>
    </location>
</feature>
<dbReference type="PhylomeDB" id="E9AMG7"/>
<dbReference type="SMART" id="SM00220">
    <property type="entry name" value="S_TKc"/>
    <property type="match status" value="1"/>
</dbReference>
<evidence type="ECO:0000256" key="12">
    <source>
        <dbReference type="ARBA" id="ARBA00048679"/>
    </source>
</evidence>
<evidence type="ECO:0000256" key="14">
    <source>
        <dbReference type="SAM" id="MobiDB-lite"/>
    </source>
</evidence>
<dbReference type="KEGG" id="lmi:LMXM_08_0930"/>
<feature type="compositionally biased region" description="Low complexity" evidence="14">
    <location>
        <begin position="573"/>
        <end position="588"/>
    </location>
</feature>
<evidence type="ECO:0000256" key="9">
    <source>
        <dbReference type="ARBA" id="ARBA00022840"/>
    </source>
</evidence>
<dbReference type="PANTHER" id="PTHR44899">
    <property type="entry name" value="CAMK FAMILY PROTEIN KINASE"/>
    <property type="match status" value="1"/>
</dbReference>
<protein>
    <recommendedName>
        <fullName evidence="3">non-specific serine/threonine protein kinase</fullName>
        <ecNumber evidence="3">2.7.11.1</ecNumber>
    </recommendedName>
</protein>
<dbReference type="OMA" id="CFQVEAP"/>
<dbReference type="AlphaFoldDB" id="E9AMG7"/>
<dbReference type="Gene3D" id="1.10.510.10">
    <property type="entry name" value="Transferase(Phosphotransferase) domain 1"/>
    <property type="match status" value="1"/>
</dbReference>
<dbReference type="InterPro" id="IPR017441">
    <property type="entry name" value="Protein_kinase_ATP_BS"/>
</dbReference>
<organism evidence="16 17">
    <name type="scientific">Leishmania mexicana (strain MHOM/GT/2001/U1103)</name>
    <dbReference type="NCBI Taxonomy" id="929439"/>
    <lineage>
        <taxon>Eukaryota</taxon>
        <taxon>Discoba</taxon>
        <taxon>Euglenozoa</taxon>
        <taxon>Kinetoplastea</taxon>
        <taxon>Metakinetoplastina</taxon>
        <taxon>Trypanosomatida</taxon>
        <taxon>Trypanosomatidae</taxon>
        <taxon>Leishmaniinae</taxon>
        <taxon>Leishmania</taxon>
    </lineage>
</organism>